<evidence type="ECO:0000313" key="1">
    <source>
        <dbReference type="EMBL" id="KAK0148802.1"/>
    </source>
</evidence>
<gene>
    <name evidence="1" type="ORF">N1851_010883</name>
</gene>
<reference evidence="1" key="1">
    <citation type="journal article" date="2023" name="Front. Mar. Sci.">
        <title>A new Merluccius polli reference genome to investigate the effects of global change in West African waters.</title>
        <authorList>
            <person name="Mateo J.L."/>
            <person name="Blanco-Fernandez C."/>
            <person name="Garcia-Vazquez E."/>
            <person name="Machado-Schiaffino G."/>
        </authorList>
    </citation>
    <scope>NUCLEOTIDE SEQUENCE</scope>
    <source>
        <strain evidence="1">C29</strain>
        <tissue evidence="1">Fin</tissue>
    </source>
</reference>
<keyword evidence="1" id="KW-0418">Kinase</keyword>
<keyword evidence="1" id="KW-0808">Transferase</keyword>
<dbReference type="EMBL" id="JAOPHQ010001997">
    <property type="protein sequence ID" value="KAK0148802.1"/>
    <property type="molecule type" value="Genomic_DNA"/>
</dbReference>
<protein>
    <submittedName>
        <fullName evidence="1">Inactive serine/threonine-protein kinase TEX14</fullName>
    </submittedName>
</protein>
<dbReference type="GO" id="GO:0000776">
    <property type="term" value="C:kinetochore"/>
    <property type="evidence" value="ECO:0007669"/>
    <property type="project" value="TreeGrafter"/>
</dbReference>
<dbReference type="GO" id="GO:0007094">
    <property type="term" value="P:mitotic spindle assembly checkpoint signaling"/>
    <property type="evidence" value="ECO:0007669"/>
    <property type="project" value="InterPro"/>
</dbReference>
<keyword evidence="2" id="KW-1185">Reference proteome</keyword>
<comment type="caution">
    <text evidence="1">The sequence shown here is derived from an EMBL/GenBank/DDBJ whole genome shotgun (WGS) entry which is preliminary data.</text>
</comment>
<dbReference type="GO" id="GO:0045171">
    <property type="term" value="C:intercellular bridge"/>
    <property type="evidence" value="ECO:0007669"/>
    <property type="project" value="TreeGrafter"/>
</dbReference>
<dbReference type="GO" id="GO:0008608">
    <property type="term" value="P:attachment of spindle microtubules to kinetochore"/>
    <property type="evidence" value="ECO:0007669"/>
    <property type="project" value="InterPro"/>
</dbReference>
<dbReference type="AlphaFoldDB" id="A0AA47MZC8"/>
<dbReference type="GO" id="GO:0016301">
    <property type="term" value="F:kinase activity"/>
    <property type="evidence" value="ECO:0007669"/>
    <property type="project" value="UniProtKB-KW"/>
</dbReference>
<proteinExistence type="predicted"/>
<dbReference type="GO" id="GO:0007140">
    <property type="term" value="P:male meiotic nuclear division"/>
    <property type="evidence" value="ECO:0007669"/>
    <property type="project" value="InterPro"/>
</dbReference>
<dbReference type="InterPro" id="IPR039339">
    <property type="entry name" value="Tex14"/>
</dbReference>
<dbReference type="GO" id="GO:0030496">
    <property type="term" value="C:midbody"/>
    <property type="evidence" value="ECO:0007669"/>
    <property type="project" value="TreeGrafter"/>
</dbReference>
<dbReference type="GO" id="GO:0051306">
    <property type="term" value="P:mitotic sister chromatid separation"/>
    <property type="evidence" value="ECO:0007669"/>
    <property type="project" value="InterPro"/>
</dbReference>
<sequence length="154" mass="17767">MLNALLVDMMPWGVMDQHWIKQVVERGEALQADSRVPEPYYALICVGLQPHAPDRTKSVQHLCYTLRSDIKWRDPHSGGRLQYLSAWISSSLKDLKTRRAIAWKVLHDIWKMWKSGLSRTMKRDLFISTVKSILLYGAETWTLTSAHEKSLDGC</sequence>
<accession>A0AA47MZC8</accession>
<dbReference type="GO" id="GO:0043063">
    <property type="term" value="P:intercellular bridge organization"/>
    <property type="evidence" value="ECO:0007669"/>
    <property type="project" value="InterPro"/>
</dbReference>
<dbReference type="PANTHER" id="PTHR23060">
    <property type="entry name" value="TESTIS EXPRESSED GENE 14"/>
    <property type="match status" value="1"/>
</dbReference>
<evidence type="ECO:0000313" key="2">
    <source>
        <dbReference type="Proteomes" id="UP001174136"/>
    </source>
</evidence>
<organism evidence="1 2">
    <name type="scientific">Merluccius polli</name>
    <name type="common">Benguela hake</name>
    <name type="synonym">Merluccius cadenati</name>
    <dbReference type="NCBI Taxonomy" id="89951"/>
    <lineage>
        <taxon>Eukaryota</taxon>
        <taxon>Metazoa</taxon>
        <taxon>Chordata</taxon>
        <taxon>Craniata</taxon>
        <taxon>Vertebrata</taxon>
        <taxon>Euteleostomi</taxon>
        <taxon>Actinopterygii</taxon>
        <taxon>Neopterygii</taxon>
        <taxon>Teleostei</taxon>
        <taxon>Neoteleostei</taxon>
        <taxon>Acanthomorphata</taxon>
        <taxon>Zeiogadaria</taxon>
        <taxon>Gadariae</taxon>
        <taxon>Gadiformes</taxon>
        <taxon>Gadoidei</taxon>
        <taxon>Merlucciidae</taxon>
        <taxon>Merluccius</taxon>
    </lineage>
</organism>
<dbReference type="Proteomes" id="UP001174136">
    <property type="component" value="Unassembled WGS sequence"/>
</dbReference>
<name>A0AA47MZC8_MERPO</name>
<dbReference type="PANTHER" id="PTHR23060:SF3">
    <property type="entry name" value="TESTIS EXPRESSED 14, INTERCELLULAR BRIDGE FORMING FACTOR"/>
    <property type="match status" value="1"/>
</dbReference>